<gene>
    <name evidence="2" type="ORF">L9F63_023477</name>
</gene>
<accession>A0AAD8E8M8</accession>
<dbReference type="Proteomes" id="UP001233999">
    <property type="component" value="Unassembled WGS sequence"/>
</dbReference>
<reference evidence="2" key="1">
    <citation type="journal article" date="2023" name="IScience">
        <title>Live-bearing cockroach genome reveals convergent evolutionary mechanisms linked to viviparity in insects and beyond.</title>
        <authorList>
            <person name="Fouks B."/>
            <person name="Harrison M.C."/>
            <person name="Mikhailova A.A."/>
            <person name="Marchal E."/>
            <person name="English S."/>
            <person name="Carruthers M."/>
            <person name="Jennings E.C."/>
            <person name="Chiamaka E.L."/>
            <person name="Frigard R.A."/>
            <person name="Pippel M."/>
            <person name="Attardo G.M."/>
            <person name="Benoit J.B."/>
            <person name="Bornberg-Bauer E."/>
            <person name="Tobe S.S."/>
        </authorList>
    </citation>
    <scope>NUCLEOTIDE SEQUENCE</scope>
    <source>
        <strain evidence="2">Stay&amp;Tobe</strain>
    </source>
</reference>
<evidence type="ECO:0000313" key="3">
    <source>
        <dbReference type="Proteomes" id="UP001233999"/>
    </source>
</evidence>
<feature type="region of interest" description="Disordered" evidence="1">
    <location>
        <begin position="1"/>
        <end position="27"/>
    </location>
</feature>
<dbReference type="AlphaFoldDB" id="A0AAD8E8M8"/>
<organism evidence="2 3">
    <name type="scientific">Diploptera punctata</name>
    <name type="common">Pacific beetle cockroach</name>
    <dbReference type="NCBI Taxonomy" id="6984"/>
    <lineage>
        <taxon>Eukaryota</taxon>
        <taxon>Metazoa</taxon>
        <taxon>Ecdysozoa</taxon>
        <taxon>Arthropoda</taxon>
        <taxon>Hexapoda</taxon>
        <taxon>Insecta</taxon>
        <taxon>Pterygota</taxon>
        <taxon>Neoptera</taxon>
        <taxon>Polyneoptera</taxon>
        <taxon>Dictyoptera</taxon>
        <taxon>Blattodea</taxon>
        <taxon>Blaberoidea</taxon>
        <taxon>Blaberidae</taxon>
        <taxon>Diplopterinae</taxon>
        <taxon>Diploptera</taxon>
    </lineage>
</organism>
<evidence type="ECO:0000313" key="2">
    <source>
        <dbReference type="EMBL" id="KAJ9581350.1"/>
    </source>
</evidence>
<proteinExistence type="predicted"/>
<sequence>QAARTLKGSQGSKSLKSGGCQGRHSITMSKRNLSLKLHYGSLEPNSQRWTDWNRTHHQ</sequence>
<evidence type="ECO:0000256" key="1">
    <source>
        <dbReference type="SAM" id="MobiDB-lite"/>
    </source>
</evidence>
<name>A0AAD8E8M8_DIPPU</name>
<reference evidence="2" key="2">
    <citation type="submission" date="2023-05" db="EMBL/GenBank/DDBJ databases">
        <authorList>
            <person name="Fouks B."/>
        </authorList>
    </citation>
    <scope>NUCLEOTIDE SEQUENCE</scope>
    <source>
        <strain evidence="2">Stay&amp;Tobe</strain>
        <tissue evidence="2">Testes</tissue>
    </source>
</reference>
<protein>
    <submittedName>
        <fullName evidence="2">Uncharacterized protein</fullName>
    </submittedName>
</protein>
<feature type="non-terminal residue" evidence="2">
    <location>
        <position position="1"/>
    </location>
</feature>
<dbReference type="EMBL" id="JASPKZ010007945">
    <property type="protein sequence ID" value="KAJ9581350.1"/>
    <property type="molecule type" value="Genomic_DNA"/>
</dbReference>
<feature type="compositionally biased region" description="Low complexity" evidence="1">
    <location>
        <begin position="1"/>
        <end position="18"/>
    </location>
</feature>
<comment type="caution">
    <text evidence="2">The sequence shown here is derived from an EMBL/GenBank/DDBJ whole genome shotgun (WGS) entry which is preliminary data.</text>
</comment>
<keyword evidence="3" id="KW-1185">Reference proteome</keyword>
<feature type="non-terminal residue" evidence="2">
    <location>
        <position position="58"/>
    </location>
</feature>